<keyword evidence="1" id="KW-1133">Transmembrane helix</keyword>
<protein>
    <submittedName>
        <fullName evidence="2">Uncharacterized protein</fullName>
    </submittedName>
</protein>
<dbReference type="EMBL" id="LJGP01000008">
    <property type="protein sequence ID" value="KWU04508.1"/>
    <property type="molecule type" value="Genomic_DNA"/>
</dbReference>
<name>A0A109DWJ2_9LACO</name>
<evidence type="ECO:0000313" key="9">
    <source>
        <dbReference type="Proteomes" id="UP000295195"/>
    </source>
</evidence>
<reference evidence="6 9" key="2">
    <citation type="submission" date="2017-06" db="EMBL/GenBank/DDBJ databases">
        <authorList>
            <person name="Swanenburg J."/>
            <person name="Kort R."/>
        </authorList>
    </citation>
    <scope>NUCLEOTIDE SEQUENCE [LARGE SCALE GENOMIC DNA]</scope>
    <source>
        <strain evidence="6 9">RL05</strain>
    </source>
</reference>
<evidence type="ECO:0000313" key="10">
    <source>
        <dbReference type="Proteomes" id="UP000510660"/>
    </source>
</evidence>
<evidence type="ECO:0000313" key="5">
    <source>
        <dbReference type="EMBL" id="RXF60466.1"/>
    </source>
</evidence>
<dbReference type="PATRIC" id="fig|47770.28.peg.2153"/>
<organism evidence="2 7">
    <name type="scientific">Lactobacillus crispatus</name>
    <dbReference type="NCBI Taxonomy" id="47770"/>
    <lineage>
        <taxon>Bacteria</taxon>
        <taxon>Bacillati</taxon>
        <taxon>Bacillota</taxon>
        <taxon>Bacilli</taxon>
        <taxon>Lactobacillales</taxon>
        <taxon>Lactobacillaceae</taxon>
        <taxon>Lactobacillus</taxon>
    </lineage>
</organism>
<evidence type="ECO:0000313" key="8">
    <source>
        <dbReference type="Proteomes" id="UP000289808"/>
    </source>
</evidence>
<feature type="transmembrane region" description="Helical" evidence="1">
    <location>
        <begin position="6"/>
        <end position="27"/>
    </location>
</feature>
<reference evidence="2 7" key="1">
    <citation type="journal article" date="2016" name="Microbiology (Mosc.)">
        <title>Comparison of Lactobacillus crispatus isolates from Lactobacillus-dominated vaginal microbiomes with isolates from microbiomes containing bacterial vaginosis-associated bacteria.</title>
        <authorList>
            <person name="Abdelmaksoud A.A."/>
            <person name="Koparde V.N."/>
            <person name="Sheth N.U."/>
            <person name="Serrano M.G."/>
            <person name="Glascock A.L."/>
            <person name="Fettweis J.M."/>
            <person name="Strauss Iii J.F."/>
            <person name="Buck G.A."/>
            <person name="Jefferson K.K."/>
        </authorList>
    </citation>
    <scope>NUCLEOTIDE SEQUENCE [LARGE SCALE GENOMIC DNA]</scope>
    <source>
        <strain evidence="2 7">VMC3</strain>
    </source>
</reference>
<feature type="transmembrane region" description="Helical" evidence="1">
    <location>
        <begin position="128"/>
        <end position="147"/>
    </location>
</feature>
<dbReference type="EMBL" id="SCLX01000003">
    <property type="protein sequence ID" value="RXF60466.1"/>
    <property type="molecule type" value="Genomic_DNA"/>
</dbReference>
<proteinExistence type="predicted"/>
<dbReference type="EMBL" id="JAVTXN010000058">
    <property type="protein sequence ID" value="MDT9610278.1"/>
    <property type="molecule type" value="Genomic_DNA"/>
</dbReference>
<dbReference type="Proteomes" id="UP000289808">
    <property type="component" value="Unassembled WGS sequence"/>
</dbReference>
<reference evidence="3" key="5">
    <citation type="submission" date="2023-08" db="EMBL/GenBank/DDBJ databases">
        <title>Lactobacillus from the Female Urinary Tract.</title>
        <authorList>
            <person name="Stegman N."/>
            <person name="Jackson B."/>
            <person name="Steiling M."/>
            <person name="Sedano C."/>
            <person name="Wolfe A."/>
            <person name="Putonti C."/>
        </authorList>
    </citation>
    <scope>NUCLEOTIDE SEQUENCE</scope>
    <source>
        <strain evidence="3">UMB5661</strain>
    </source>
</reference>
<keyword evidence="1" id="KW-0472">Membrane</keyword>
<evidence type="ECO:0000313" key="7">
    <source>
        <dbReference type="Proteomes" id="UP000067598"/>
    </source>
</evidence>
<feature type="transmembrane region" description="Helical" evidence="1">
    <location>
        <begin position="64"/>
        <end position="81"/>
    </location>
</feature>
<evidence type="ECO:0000313" key="6">
    <source>
        <dbReference type="EMBL" id="TDN29664.1"/>
    </source>
</evidence>
<dbReference type="Proteomes" id="UP000067598">
    <property type="component" value="Unassembled WGS sequence"/>
</dbReference>
<dbReference type="EMBL" id="NKLP01000187">
    <property type="protein sequence ID" value="TDN29664.1"/>
    <property type="molecule type" value="Genomic_DNA"/>
</dbReference>
<accession>A0A109DWJ2</accession>
<evidence type="ECO:0000313" key="2">
    <source>
        <dbReference type="EMBL" id="KWU04508.1"/>
    </source>
</evidence>
<reference evidence="5 8" key="3">
    <citation type="submission" date="2019-01" db="EMBL/GenBank/DDBJ databases">
        <title>The genome sequence of Lactobacillus crispatus L49.</title>
        <authorList>
            <person name="Zhong J."/>
            <person name="Zhang J."/>
        </authorList>
    </citation>
    <scope>NUCLEOTIDE SEQUENCE [LARGE SCALE GENOMIC DNA]</scope>
    <source>
        <strain evidence="5 8">L49</strain>
    </source>
</reference>
<evidence type="ECO:0000256" key="1">
    <source>
        <dbReference type="SAM" id="Phobius"/>
    </source>
</evidence>
<reference evidence="4 10" key="4">
    <citation type="submission" date="2020-01" db="EMBL/GenBank/DDBJ databases">
        <title>Complete and circular genome sequences of six lactobacillus isolates from horses.</title>
        <authorList>
            <person name="Hassan H.M."/>
        </authorList>
    </citation>
    <scope>NUCLEOTIDE SEQUENCE [LARGE SCALE GENOMIC DNA]</scope>
    <source>
        <strain evidence="4 10">1D</strain>
    </source>
</reference>
<gene>
    <name evidence="2" type="ORF">AEL95_02745</name>
    <name evidence="6" type="ORF">CEE75_10305</name>
    <name evidence="5" type="ORF">ERD32_00945</name>
    <name evidence="4" type="ORF">GTO85_11695</name>
    <name evidence="3" type="ORF">RON39_09165</name>
</gene>
<feature type="transmembrane region" description="Helical" evidence="1">
    <location>
        <begin position="102"/>
        <end position="122"/>
    </location>
</feature>
<sequence>MMLTVTGGQWFFPLVIICLILGIVATIAQKKKLTKLKRITDNFAYAILVILLIIEWILYFQKQFNFITPAIYTLVVIYLIGRQLLIRYRSSLLKKLGAKYKQLTIGLATIYIILVTLLLLIGSKFSTMGWIIAGLVIVAFGFVSYIFEKDKQ</sequence>
<feature type="transmembrane region" description="Helical" evidence="1">
    <location>
        <begin position="39"/>
        <end position="58"/>
    </location>
</feature>
<dbReference type="Proteomes" id="UP000295195">
    <property type="component" value="Unassembled WGS sequence"/>
</dbReference>
<dbReference type="AlphaFoldDB" id="A0A109DWJ2"/>
<evidence type="ECO:0000313" key="3">
    <source>
        <dbReference type="EMBL" id="MDT9610278.1"/>
    </source>
</evidence>
<dbReference type="Proteomes" id="UP000510660">
    <property type="component" value="Chromosome"/>
</dbReference>
<evidence type="ECO:0000313" key="4">
    <source>
        <dbReference type="EMBL" id="QLL74947.1"/>
    </source>
</evidence>
<dbReference type="EMBL" id="CP047415">
    <property type="protein sequence ID" value="QLL74947.1"/>
    <property type="molecule type" value="Genomic_DNA"/>
</dbReference>
<keyword evidence="1" id="KW-0812">Transmembrane</keyword>
<dbReference type="RefSeq" id="WP_005719939.1">
    <property type="nucleotide sequence ID" value="NZ_AP025162.1"/>
</dbReference>
<dbReference type="Proteomes" id="UP001253287">
    <property type="component" value="Unassembled WGS sequence"/>
</dbReference>